<reference evidence="5 6" key="1">
    <citation type="journal article" date="2023" name="Hortic Res">
        <title>Pangenome of water caltrop reveals structural variations and asymmetric subgenome divergence after allopolyploidization.</title>
        <authorList>
            <person name="Zhang X."/>
            <person name="Chen Y."/>
            <person name="Wang L."/>
            <person name="Yuan Y."/>
            <person name="Fang M."/>
            <person name="Shi L."/>
            <person name="Lu R."/>
            <person name="Comes H.P."/>
            <person name="Ma Y."/>
            <person name="Chen Y."/>
            <person name="Huang G."/>
            <person name="Zhou Y."/>
            <person name="Zheng Z."/>
            <person name="Qiu Y."/>
        </authorList>
    </citation>
    <scope>NUCLEOTIDE SEQUENCE [LARGE SCALE GENOMIC DNA]</scope>
    <source>
        <strain evidence="5">F231</strain>
    </source>
</reference>
<keyword evidence="6" id="KW-1185">Reference proteome</keyword>
<keyword evidence="2" id="KW-0547">Nucleotide-binding</keyword>
<keyword evidence="3" id="KW-0418">Kinase</keyword>
<gene>
    <name evidence="5" type="ORF">SAY86_015050</name>
</gene>
<name>A0AAN7QK16_TRANT</name>
<dbReference type="InterPro" id="IPR052059">
    <property type="entry name" value="CR_Ser/Thr_kinase"/>
</dbReference>
<dbReference type="EMBL" id="JAXQNO010000022">
    <property type="protein sequence ID" value="KAK4767300.1"/>
    <property type="molecule type" value="Genomic_DNA"/>
</dbReference>
<comment type="caution">
    <text evidence="5">The sequence shown here is derived from an EMBL/GenBank/DDBJ whole genome shotgun (WGS) entry which is preliminary data.</text>
</comment>
<dbReference type="AlphaFoldDB" id="A0AAN7QK16"/>
<sequence length="109" mass="12105">MVDNIYGVKVWDAYKEGKLVEVVDPVLGKDFSEEEASRFLKVGLLCVQEAARNRPRMSAAVKMLTNETLLGDVMISQPGHIVDLMDIHIEDRKSSQTTSNELNSPNSAL</sequence>
<dbReference type="PANTHER" id="PTHR47973">
    <property type="entry name" value="CYSTEINE-RICH RECEPTOR-LIKE PROTEIN KINASE 3"/>
    <property type="match status" value="1"/>
</dbReference>
<evidence type="ECO:0000256" key="3">
    <source>
        <dbReference type="ARBA" id="ARBA00022777"/>
    </source>
</evidence>
<keyword evidence="4" id="KW-0067">ATP-binding</keyword>
<organism evidence="5 6">
    <name type="scientific">Trapa natans</name>
    <name type="common">Water chestnut</name>
    <dbReference type="NCBI Taxonomy" id="22666"/>
    <lineage>
        <taxon>Eukaryota</taxon>
        <taxon>Viridiplantae</taxon>
        <taxon>Streptophyta</taxon>
        <taxon>Embryophyta</taxon>
        <taxon>Tracheophyta</taxon>
        <taxon>Spermatophyta</taxon>
        <taxon>Magnoliopsida</taxon>
        <taxon>eudicotyledons</taxon>
        <taxon>Gunneridae</taxon>
        <taxon>Pentapetalae</taxon>
        <taxon>rosids</taxon>
        <taxon>malvids</taxon>
        <taxon>Myrtales</taxon>
        <taxon>Lythraceae</taxon>
        <taxon>Trapa</taxon>
    </lineage>
</organism>
<dbReference type="GO" id="GO:0016301">
    <property type="term" value="F:kinase activity"/>
    <property type="evidence" value="ECO:0007669"/>
    <property type="project" value="UniProtKB-KW"/>
</dbReference>
<evidence type="ECO:0000313" key="5">
    <source>
        <dbReference type="EMBL" id="KAK4767300.1"/>
    </source>
</evidence>
<dbReference type="Proteomes" id="UP001346149">
    <property type="component" value="Unassembled WGS sequence"/>
</dbReference>
<evidence type="ECO:0000256" key="1">
    <source>
        <dbReference type="ARBA" id="ARBA00022679"/>
    </source>
</evidence>
<accession>A0AAN7QK16</accession>
<dbReference type="Gene3D" id="1.10.510.10">
    <property type="entry name" value="Transferase(Phosphotransferase) domain 1"/>
    <property type="match status" value="1"/>
</dbReference>
<proteinExistence type="predicted"/>
<keyword evidence="1" id="KW-0808">Transferase</keyword>
<evidence type="ECO:0000256" key="4">
    <source>
        <dbReference type="ARBA" id="ARBA00022840"/>
    </source>
</evidence>
<dbReference type="GO" id="GO:0005524">
    <property type="term" value="F:ATP binding"/>
    <property type="evidence" value="ECO:0007669"/>
    <property type="project" value="UniProtKB-KW"/>
</dbReference>
<evidence type="ECO:0000256" key="2">
    <source>
        <dbReference type="ARBA" id="ARBA00022741"/>
    </source>
</evidence>
<protein>
    <submittedName>
        <fullName evidence="5">Uncharacterized protein</fullName>
    </submittedName>
</protein>
<evidence type="ECO:0000313" key="6">
    <source>
        <dbReference type="Proteomes" id="UP001346149"/>
    </source>
</evidence>